<feature type="non-terminal residue" evidence="3">
    <location>
        <position position="1"/>
    </location>
</feature>
<feature type="non-terminal residue" evidence="3">
    <location>
        <position position="102"/>
    </location>
</feature>
<evidence type="ECO:0008006" key="4">
    <source>
        <dbReference type="Google" id="ProtNLM"/>
    </source>
</evidence>
<dbReference type="GO" id="GO:0008834">
    <property type="term" value="F:ditrans,polycis-undecaprenyl-diphosphate synthase [(2E,6E)-farnesyl-diphosphate specific] activity"/>
    <property type="evidence" value="ECO:0007669"/>
    <property type="project" value="TreeGrafter"/>
</dbReference>
<evidence type="ECO:0000256" key="2">
    <source>
        <dbReference type="SAM" id="MobiDB-lite"/>
    </source>
</evidence>
<dbReference type="Gene3D" id="3.40.1180.10">
    <property type="entry name" value="Decaprenyl diphosphate synthase-like"/>
    <property type="match status" value="1"/>
</dbReference>
<proteinExistence type="predicted"/>
<organism evidence="3">
    <name type="scientific">marine metagenome</name>
    <dbReference type="NCBI Taxonomy" id="408172"/>
    <lineage>
        <taxon>unclassified sequences</taxon>
        <taxon>metagenomes</taxon>
        <taxon>ecological metagenomes</taxon>
    </lineage>
</organism>
<evidence type="ECO:0000313" key="3">
    <source>
        <dbReference type="EMBL" id="SVC75723.1"/>
    </source>
</evidence>
<dbReference type="GO" id="GO:0030145">
    <property type="term" value="F:manganese ion binding"/>
    <property type="evidence" value="ECO:0007669"/>
    <property type="project" value="TreeGrafter"/>
</dbReference>
<dbReference type="Pfam" id="PF01255">
    <property type="entry name" value="Prenyltransf"/>
    <property type="match status" value="1"/>
</dbReference>
<evidence type="ECO:0000256" key="1">
    <source>
        <dbReference type="ARBA" id="ARBA00022679"/>
    </source>
</evidence>
<dbReference type="GO" id="GO:0000287">
    <property type="term" value="F:magnesium ion binding"/>
    <property type="evidence" value="ECO:0007669"/>
    <property type="project" value="TreeGrafter"/>
</dbReference>
<feature type="compositionally biased region" description="Polar residues" evidence="2">
    <location>
        <begin position="12"/>
        <end position="22"/>
    </location>
</feature>
<gene>
    <name evidence="3" type="ORF">METZ01_LOCUS328577</name>
</gene>
<keyword evidence="1" id="KW-0808">Transferase</keyword>
<dbReference type="InterPro" id="IPR036424">
    <property type="entry name" value="UPP_synth-like_sf"/>
</dbReference>
<sequence length="102" mass="10980">VSERKGSDALATLTSNQAVSSPEASELPVHVAVIMDGNGRWAEERGLPRLAGHRSGTENIRNVTKSAIRAGVKYLTLYAFSTENWSRPDDEVNGLMGILGEV</sequence>
<dbReference type="AlphaFoldDB" id="A0A382PQP1"/>
<dbReference type="GO" id="GO:0016094">
    <property type="term" value="P:polyprenol biosynthetic process"/>
    <property type="evidence" value="ECO:0007669"/>
    <property type="project" value="TreeGrafter"/>
</dbReference>
<dbReference type="EMBL" id="UINC01109123">
    <property type="protein sequence ID" value="SVC75723.1"/>
    <property type="molecule type" value="Genomic_DNA"/>
</dbReference>
<name>A0A382PQP1_9ZZZZ</name>
<dbReference type="PANTHER" id="PTHR10291:SF0">
    <property type="entry name" value="DEHYDRODOLICHYL DIPHOSPHATE SYNTHASE 2"/>
    <property type="match status" value="1"/>
</dbReference>
<protein>
    <recommendedName>
        <fullName evidence="4">Di-trans,poly-cis-decaprenylcistransferase</fullName>
    </recommendedName>
</protein>
<dbReference type="SUPFAM" id="SSF64005">
    <property type="entry name" value="Undecaprenyl diphosphate synthase"/>
    <property type="match status" value="1"/>
</dbReference>
<feature type="region of interest" description="Disordered" evidence="2">
    <location>
        <begin position="1"/>
        <end position="22"/>
    </location>
</feature>
<dbReference type="GO" id="GO:0005829">
    <property type="term" value="C:cytosol"/>
    <property type="evidence" value="ECO:0007669"/>
    <property type="project" value="TreeGrafter"/>
</dbReference>
<dbReference type="InterPro" id="IPR001441">
    <property type="entry name" value="UPP_synth-like"/>
</dbReference>
<reference evidence="3" key="1">
    <citation type="submission" date="2018-05" db="EMBL/GenBank/DDBJ databases">
        <authorList>
            <person name="Lanie J.A."/>
            <person name="Ng W.-L."/>
            <person name="Kazmierczak K.M."/>
            <person name="Andrzejewski T.M."/>
            <person name="Davidsen T.M."/>
            <person name="Wayne K.J."/>
            <person name="Tettelin H."/>
            <person name="Glass J.I."/>
            <person name="Rusch D."/>
            <person name="Podicherti R."/>
            <person name="Tsui H.-C.T."/>
            <person name="Winkler M.E."/>
        </authorList>
    </citation>
    <scope>NUCLEOTIDE SEQUENCE</scope>
</reference>
<accession>A0A382PQP1</accession>
<dbReference type="PANTHER" id="PTHR10291">
    <property type="entry name" value="DEHYDRODOLICHYL DIPHOSPHATE SYNTHASE FAMILY MEMBER"/>
    <property type="match status" value="1"/>
</dbReference>